<keyword evidence="11" id="KW-1185">Reference proteome</keyword>
<comment type="caution">
    <text evidence="10">The sequence shown here is derived from an EMBL/GenBank/DDBJ whole genome shotgun (WGS) entry which is preliminary data.</text>
</comment>
<keyword evidence="6" id="KW-1015">Disulfide bond</keyword>
<dbReference type="PRINTS" id="PR00414">
    <property type="entry name" value="PPTHIESTRASE"/>
</dbReference>
<evidence type="ECO:0000313" key="10">
    <source>
        <dbReference type="EMBL" id="CAF0774635.1"/>
    </source>
</evidence>
<organism evidence="10 11">
    <name type="scientific">Brachionus calyciflorus</name>
    <dbReference type="NCBI Taxonomy" id="104777"/>
    <lineage>
        <taxon>Eukaryota</taxon>
        <taxon>Metazoa</taxon>
        <taxon>Spiralia</taxon>
        <taxon>Gnathifera</taxon>
        <taxon>Rotifera</taxon>
        <taxon>Eurotatoria</taxon>
        <taxon>Monogononta</taxon>
        <taxon>Pseudotrocha</taxon>
        <taxon>Ploima</taxon>
        <taxon>Brachionidae</taxon>
        <taxon>Brachionus</taxon>
    </lineage>
</organism>
<dbReference type="Proteomes" id="UP000663879">
    <property type="component" value="Unassembled WGS sequence"/>
</dbReference>
<dbReference type="GO" id="GO:0005764">
    <property type="term" value="C:lysosome"/>
    <property type="evidence" value="ECO:0007669"/>
    <property type="project" value="TreeGrafter"/>
</dbReference>
<evidence type="ECO:0000256" key="5">
    <source>
        <dbReference type="ARBA" id="ARBA00022801"/>
    </source>
</evidence>
<dbReference type="AlphaFoldDB" id="A0A813R0D0"/>
<dbReference type="PANTHER" id="PTHR11247">
    <property type="entry name" value="PALMITOYL-PROTEIN THIOESTERASE/DOLICHYLDIPHOSPHATASE 1"/>
    <property type="match status" value="1"/>
</dbReference>
<dbReference type="EMBL" id="CAJNOC010000544">
    <property type="protein sequence ID" value="CAF0774635.1"/>
    <property type="molecule type" value="Genomic_DNA"/>
</dbReference>
<proteinExistence type="inferred from homology"/>
<feature type="signal peptide" evidence="9">
    <location>
        <begin position="1"/>
        <end position="23"/>
    </location>
</feature>
<keyword evidence="7" id="KW-0325">Glycoprotein</keyword>
<dbReference type="SUPFAM" id="SSF53474">
    <property type="entry name" value="alpha/beta-Hydrolases"/>
    <property type="match status" value="1"/>
</dbReference>
<dbReference type="Gene3D" id="3.40.50.1820">
    <property type="entry name" value="alpha/beta hydrolase"/>
    <property type="match status" value="1"/>
</dbReference>
<evidence type="ECO:0000256" key="8">
    <source>
        <dbReference type="ARBA" id="ARBA00031934"/>
    </source>
</evidence>
<dbReference type="Pfam" id="PF02089">
    <property type="entry name" value="Palm_thioest"/>
    <property type="match status" value="1"/>
</dbReference>
<evidence type="ECO:0000256" key="9">
    <source>
        <dbReference type="SAM" id="SignalP"/>
    </source>
</evidence>
<keyword evidence="5" id="KW-0378">Hydrolase</keyword>
<evidence type="ECO:0000256" key="4">
    <source>
        <dbReference type="ARBA" id="ARBA00022729"/>
    </source>
</evidence>
<evidence type="ECO:0000256" key="1">
    <source>
        <dbReference type="ARBA" id="ARBA00010758"/>
    </source>
</evidence>
<gene>
    <name evidence="10" type="ORF">OXX778_LOCUS5138</name>
</gene>
<dbReference type="OrthoDB" id="10263094at2759"/>
<dbReference type="InterPro" id="IPR002472">
    <property type="entry name" value="Palm_thioest"/>
</dbReference>
<evidence type="ECO:0000256" key="7">
    <source>
        <dbReference type="ARBA" id="ARBA00023180"/>
    </source>
</evidence>
<evidence type="ECO:0000313" key="11">
    <source>
        <dbReference type="Proteomes" id="UP000663879"/>
    </source>
</evidence>
<dbReference type="InterPro" id="IPR029058">
    <property type="entry name" value="AB_hydrolase_fold"/>
</dbReference>
<name>A0A813R0D0_9BILA</name>
<dbReference type="GO" id="GO:0008474">
    <property type="term" value="F:palmitoyl-(protein) hydrolase activity"/>
    <property type="evidence" value="ECO:0007669"/>
    <property type="project" value="UniProtKB-EC"/>
</dbReference>
<comment type="similarity">
    <text evidence="1">Belongs to the palmitoyl-protein thioesterase family.</text>
</comment>
<dbReference type="FunFam" id="3.40.50.1820:FF:000107">
    <property type="entry name" value="Palmitoyl-protein thioesterase 1"/>
    <property type="match status" value="1"/>
</dbReference>
<accession>A0A813R0D0</accession>
<dbReference type="EC" id="3.1.2.22" evidence="2"/>
<evidence type="ECO:0000256" key="6">
    <source>
        <dbReference type="ARBA" id="ARBA00023157"/>
    </source>
</evidence>
<sequence length="302" mass="35079">MTDSKYLIFSLLLISNYWQLIIGNTPVVIWHGMGDSCCNPLSIGRIQKIIENNITGVYVHSIKIGHNDEEDIYNSFFKNTNEQIALACDQLKNDTKLKNGYHAIGFSQGGQFLRAVAQRCPYPPMRNLISIGGQQQGVYGFPRCPVNLTKVCDEIRSLLNFGAYEKFVQQILVQAQYWHDPLNEKLYREKSIFLADINQEINFNPEYRENLLKIKNLVLVKFNKDTMVTPRESEWFGFYKPGQAKVMYEMEESPLYLNDTIGLQTLDSEGRLFRISIDTDHLRFSDEWFVYNIVDAFLRDRN</sequence>
<protein>
    <recommendedName>
        <fullName evidence="3">Palmitoyl-protein thioesterase 1</fullName>
        <ecNumber evidence="2">3.1.2.22</ecNumber>
    </recommendedName>
    <alternativeName>
        <fullName evidence="8">Palmitoyl-protein hydrolase 1</fullName>
    </alternativeName>
</protein>
<feature type="chain" id="PRO_5032632486" description="Palmitoyl-protein thioesterase 1" evidence="9">
    <location>
        <begin position="24"/>
        <end position="302"/>
    </location>
</feature>
<reference evidence="10" key="1">
    <citation type="submission" date="2021-02" db="EMBL/GenBank/DDBJ databases">
        <authorList>
            <person name="Nowell W R."/>
        </authorList>
    </citation>
    <scope>NUCLEOTIDE SEQUENCE</scope>
    <source>
        <strain evidence="10">Ploen Becks lab</strain>
    </source>
</reference>
<evidence type="ECO:0000256" key="3">
    <source>
        <dbReference type="ARBA" id="ARBA00014212"/>
    </source>
</evidence>
<dbReference type="PANTHER" id="PTHR11247:SF8">
    <property type="entry name" value="PALMITOYL-PROTEIN THIOESTERASE 1"/>
    <property type="match status" value="1"/>
</dbReference>
<evidence type="ECO:0000256" key="2">
    <source>
        <dbReference type="ARBA" id="ARBA00012423"/>
    </source>
</evidence>
<dbReference type="GO" id="GO:0006898">
    <property type="term" value="P:receptor-mediated endocytosis"/>
    <property type="evidence" value="ECO:0007669"/>
    <property type="project" value="TreeGrafter"/>
</dbReference>
<keyword evidence="4 9" id="KW-0732">Signal</keyword>